<dbReference type="STRING" id="52838.A0A4S8IRN8"/>
<comment type="caution">
    <text evidence="1">The sequence shown here is derived from an EMBL/GenBank/DDBJ whole genome shotgun (WGS) entry which is preliminary data.</text>
</comment>
<evidence type="ECO:0000313" key="2">
    <source>
        <dbReference type="Proteomes" id="UP000317650"/>
    </source>
</evidence>
<keyword evidence="2" id="KW-1185">Reference proteome</keyword>
<organism evidence="1 2">
    <name type="scientific">Musa balbisiana</name>
    <name type="common">Banana</name>
    <dbReference type="NCBI Taxonomy" id="52838"/>
    <lineage>
        <taxon>Eukaryota</taxon>
        <taxon>Viridiplantae</taxon>
        <taxon>Streptophyta</taxon>
        <taxon>Embryophyta</taxon>
        <taxon>Tracheophyta</taxon>
        <taxon>Spermatophyta</taxon>
        <taxon>Magnoliopsida</taxon>
        <taxon>Liliopsida</taxon>
        <taxon>Zingiberales</taxon>
        <taxon>Musaceae</taxon>
        <taxon>Musa</taxon>
    </lineage>
</organism>
<dbReference type="AlphaFoldDB" id="A0A4S8IRN8"/>
<accession>A0A4S8IRN8</accession>
<proteinExistence type="predicted"/>
<sequence length="277" mass="31486">MMDGRDPNGEASEGDDHGLLRSQRKASLSPPILALAWDDIFSVMKIIEINPCMLAFSSCEVMRTRTGKHENDLSCRCFKAISKHSLLFIEEWVLNSYRGMGLSVGTMTAGWNEKVGLDCTMLTVKVEGSREHTFKLAQEVHMLMVFWIIGGCRTGTVDHLSCNFFVMELVVGWPVVHLQDTIYHAGTDGWKKLSGDDVVELHYKYHPVVQTPLCYHPFNLAAVDDSEWIAWIQKHQHRYAHITEKTSVSGHDIIIKPIQSWKRDLYSMNGTARKARH</sequence>
<dbReference type="Proteomes" id="UP000317650">
    <property type="component" value="Chromosome 6"/>
</dbReference>
<name>A0A4S8IRN8_MUSBA</name>
<gene>
    <name evidence="1" type="ORF">C4D60_Mb06t29330</name>
</gene>
<protein>
    <submittedName>
        <fullName evidence="1">Uncharacterized protein</fullName>
    </submittedName>
</protein>
<evidence type="ECO:0000313" key="1">
    <source>
        <dbReference type="EMBL" id="THU51281.1"/>
    </source>
</evidence>
<reference evidence="1 2" key="1">
    <citation type="journal article" date="2019" name="Nat. Plants">
        <title>Genome sequencing of Musa balbisiana reveals subgenome evolution and function divergence in polyploid bananas.</title>
        <authorList>
            <person name="Yao X."/>
        </authorList>
    </citation>
    <scope>NUCLEOTIDE SEQUENCE [LARGE SCALE GENOMIC DNA]</scope>
    <source>
        <strain evidence="2">cv. DH-PKW</strain>
        <tissue evidence="1">Leaves</tissue>
    </source>
</reference>
<dbReference type="EMBL" id="PYDT01000009">
    <property type="protein sequence ID" value="THU51281.1"/>
    <property type="molecule type" value="Genomic_DNA"/>
</dbReference>